<dbReference type="PANTHER" id="PTHR48100">
    <property type="entry name" value="BROAD-SPECIFICITY PHOSPHATASE YOR283W-RELATED"/>
    <property type="match status" value="1"/>
</dbReference>
<dbReference type="PANTHER" id="PTHR48100:SF59">
    <property type="entry name" value="ADENOSYLCOBALAMIN_ALPHA-RIBAZOLE PHOSPHATASE"/>
    <property type="match status" value="1"/>
</dbReference>
<dbReference type="Pfam" id="PF00300">
    <property type="entry name" value="His_Phos_1"/>
    <property type="match status" value="1"/>
</dbReference>
<dbReference type="GO" id="GO:0004619">
    <property type="term" value="F:phosphoglycerate mutase activity"/>
    <property type="evidence" value="ECO:0007669"/>
    <property type="project" value="UniProtKB-EC"/>
</dbReference>
<organism evidence="1 2">
    <name type="scientific">Subtercola frigoramans</name>
    <dbReference type="NCBI Taxonomy" id="120298"/>
    <lineage>
        <taxon>Bacteria</taxon>
        <taxon>Bacillati</taxon>
        <taxon>Actinomycetota</taxon>
        <taxon>Actinomycetes</taxon>
        <taxon>Micrococcales</taxon>
        <taxon>Microbacteriaceae</taxon>
        <taxon>Subtercola</taxon>
    </lineage>
</organism>
<evidence type="ECO:0000313" key="2">
    <source>
        <dbReference type="Proteomes" id="UP000776164"/>
    </source>
</evidence>
<keyword evidence="2" id="KW-1185">Reference proteome</keyword>
<dbReference type="Gene3D" id="3.40.50.1240">
    <property type="entry name" value="Phosphoglycerate mutase-like"/>
    <property type="match status" value="1"/>
</dbReference>
<reference evidence="1 2" key="1">
    <citation type="submission" date="2021-01" db="EMBL/GenBank/DDBJ databases">
        <title>Sequencing the genomes of 1000 actinobacteria strains.</title>
        <authorList>
            <person name="Klenk H.-P."/>
        </authorList>
    </citation>
    <scope>NUCLEOTIDE SEQUENCE [LARGE SCALE GENOMIC DNA]</scope>
    <source>
        <strain evidence="1 2">DSM 13057</strain>
    </source>
</reference>
<evidence type="ECO:0000313" key="1">
    <source>
        <dbReference type="EMBL" id="MBM7471081.1"/>
    </source>
</evidence>
<dbReference type="EC" id="5.4.2.12" evidence="1"/>
<sequence>MTPQTTLALVRHGETAWNAQKRIQGRSDIPLNATGREQVRATARAMQVDEWDFIVCSPLSRARESAEILGTELGINVVAEVPALVERDYGPAEGLQDSEELNALRIPGGFTGAETELEVARRSTSALTDIVTTHHGKRIIVVAHGTLIRIAMTALTGAQVTMISNAAHSVLLHTAREDGPHEWHATIVNGEHYRHSAQISPAR</sequence>
<dbReference type="Proteomes" id="UP000776164">
    <property type="component" value="Unassembled WGS sequence"/>
</dbReference>
<dbReference type="InterPro" id="IPR050275">
    <property type="entry name" value="PGM_Phosphatase"/>
</dbReference>
<dbReference type="InterPro" id="IPR029033">
    <property type="entry name" value="His_PPase_superfam"/>
</dbReference>
<dbReference type="InterPro" id="IPR001345">
    <property type="entry name" value="PG/BPGM_mutase_AS"/>
</dbReference>
<name>A0ABS2L2E6_9MICO</name>
<gene>
    <name evidence="1" type="ORF">JOE66_000715</name>
</gene>
<dbReference type="RefSeq" id="WP_205106820.1">
    <property type="nucleotide sequence ID" value="NZ_BAAAHT010000017.1"/>
</dbReference>
<dbReference type="PROSITE" id="PS00175">
    <property type="entry name" value="PG_MUTASE"/>
    <property type="match status" value="1"/>
</dbReference>
<keyword evidence="1" id="KW-0413">Isomerase</keyword>
<dbReference type="EMBL" id="JAFBBU010000001">
    <property type="protein sequence ID" value="MBM7471081.1"/>
    <property type="molecule type" value="Genomic_DNA"/>
</dbReference>
<dbReference type="CDD" id="cd07067">
    <property type="entry name" value="HP_PGM_like"/>
    <property type="match status" value="1"/>
</dbReference>
<accession>A0ABS2L2E6</accession>
<dbReference type="SMART" id="SM00855">
    <property type="entry name" value="PGAM"/>
    <property type="match status" value="1"/>
</dbReference>
<dbReference type="InterPro" id="IPR013078">
    <property type="entry name" value="His_Pase_superF_clade-1"/>
</dbReference>
<protein>
    <submittedName>
        <fullName evidence="1">Phosphoglycerate mutase</fullName>
        <ecNumber evidence="1">5.4.2.12</ecNumber>
    </submittedName>
</protein>
<proteinExistence type="predicted"/>
<dbReference type="SUPFAM" id="SSF53254">
    <property type="entry name" value="Phosphoglycerate mutase-like"/>
    <property type="match status" value="1"/>
</dbReference>
<comment type="caution">
    <text evidence="1">The sequence shown here is derived from an EMBL/GenBank/DDBJ whole genome shotgun (WGS) entry which is preliminary data.</text>
</comment>